<protein>
    <submittedName>
        <fullName evidence="2">Amidohydrolase</fullName>
        <ecNumber evidence="2">3.5.-.-</ecNumber>
    </submittedName>
</protein>
<evidence type="ECO:0000313" key="2">
    <source>
        <dbReference type="EMBL" id="WFT75446.1"/>
    </source>
</evidence>
<dbReference type="EMBL" id="CP121671">
    <property type="protein sequence ID" value="WFT75446.1"/>
    <property type="molecule type" value="Genomic_DNA"/>
</dbReference>
<dbReference type="EC" id="3.5.-.-" evidence="2"/>
<dbReference type="SUPFAM" id="SSF51338">
    <property type="entry name" value="Composite domain of metallo-dependent hydrolases"/>
    <property type="match status" value="1"/>
</dbReference>
<dbReference type="Gene3D" id="3.20.20.140">
    <property type="entry name" value="Metal-dependent hydrolases"/>
    <property type="match status" value="1"/>
</dbReference>
<organism evidence="2 3">
    <name type="scientific">Halobacillus naozhouensis</name>
    <dbReference type="NCBI Taxonomy" id="554880"/>
    <lineage>
        <taxon>Bacteria</taxon>
        <taxon>Bacillati</taxon>
        <taxon>Bacillota</taxon>
        <taxon>Bacilli</taxon>
        <taxon>Bacillales</taxon>
        <taxon>Bacillaceae</taxon>
        <taxon>Halobacillus</taxon>
    </lineage>
</organism>
<accession>A0ABY8J3D7</accession>
<dbReference type="InterPro" id="IPR013108">
    <property type="entry name" value="Amidohydro_3"/>
</dbReference>
<dbReference type="Gene3D" id="2.30.40.10">
    <property type="entry name" value="Urease, subunit C, domain 1"/>
    <property type="match status" value="1"/>
</dbReference>
<dbReference type="Proteomes" id="UP001221597">
    <property type="component" value="Chromosome"/>
</dbReference>
<sequence>MIIDNVRIYQPFNDKDRGKTYAIEFDDGEFQAIHPSPYKGQKTTIDGKGKLVAPGFNDSHMHLLRYGLLKKELDLTEAQSFKEVKELIENHYGSLEENQWFFGKGFDDAQFEDIDQLLTAQDLHKIHVNAYIFLLHEDGHECVISEKALELLREEEDFKKEPDIFKETDDQGQWTGRFKDTAVHYIKRHFWGRSVEDAKQALRAAFPHISENGLTSVHTDDLNFIRNYDRLWRAYTELENEGELPIDVQLHHYIFDIDDLRQFLKDHKVRTGDGTSQVKVGAIKIFLDGTQRLHTSAMRNPYPENPETSGTLIYTQEQVNEMVAEAGSNGMQVAMHAIGDRACEQAIEALEQKEAYTRERRHRIIHAQTLAPDLMDRLRTLKPYIETQPSFLLGEWDKKDNWTPKELLPFCDPFNSLVRDHIPVTLSSDLPIGSINPFVTINTAVNRTDLEGNPEGGWMPQEKLKVDDSFHAFTAVPAEIEYREDSKGKIKPGYQADFVLLNQHPHEVSPQDLHHIKVLETWYRGKKVYERK</sequence>
<feature type="domain" description="Amidohydrolase 3" evidence="1">
    <location>
        <begin position="44"/>
        <end position="529"/>
    </location>
</feature>
<name>A0ABY8J3D7_9BACI</name>
<proteinExistence type="predicted"/>
<gene>
    <name evidence="2" type="ORF">P9989_03340</name>
</gene>
<dbReference type="Gene3D" id="3.10.310.70">
    <property type="match status" value="1"/>
</dbReference>
<dbReference type="CDD" id="cd01300">
    <property type="entry name" value="YtcJ_like"/>
    <property type="match status" value="1"/>
</dbReference>
<dbReference type="Pfam" id="PF07969">
    <property type="entry name" value="Amidohydro_3"/>
    <property type="match status" value="1"/>
</dbReference>
<dbReference type="PANTHER" id="PTHR22642:SF2">
    <property type="entry name" value="PROTEIN LONG AFTER FAR-RED 3"/>
    <property type="match status" value="1"/>
</dbReference>
<dbReference type="SUPFAM" id="SSF51556">
    <property type="entry name" value="Metallo-dependent hydrolases"/>
    <property type="match status" value="1"/>
</dbReference>
<keyword evidence="2" id="KW-0378">Hydrolase</keyword>
<dbReference type="RefSeq" id="WP_283077412.1">
    <property type="nucleotide sequence ID" value="NZ_CP121671.1"/>
</dbReference>
<dbReference type="InterPro" id="IPR032466">
    <property type="entry name" value="Metal_Hydrolase"/>
</dbReference>
<evidence type="ECO:0000313" key="3">
    <source>
        <dbReference type="Proteomes" id="UP001221597"/>
    </source>
</evidence>
<evidence type="ECO:0000259" key="1">
    <source>
        <dbReference type="Pfam" id="PF07969"/>
    </source>
</evidence>
<dbReference type="InterPro" id="IPR011059">
    <property type="entry name" value="Metal-dep_hydrolase_composite"/>
</dbReference>
<dbReference type="GO" id="GO:0016787">
    <property type="term" value="F:hydrolase activity"/>
    <property type="evidence" value="ECO:0007669"/>
    <property type="project" value="UniProtKB-KW"/>
</dbReference>
<dbReference type="InterPro" id="IPR033932">
    <property type="entry name" value="YtcJ-like"/>
</dbReference>
<keyword evidence="3" id="KW-1185">Reference proteome</keyword>
<dbReference type="PANTHER" id="PTHR22642">
    <property type="entry name" value="IMIDAZOLONEPROPIONASE"/>
    <property type="match status" value="1"/>
</dbReference>
<reference evidence="2 3" key="1">
    <citation type="submission" date="2023-04" db="EMBL/GenBank/DDBJ databases">
        <title>Genome sequence of Halobacillus naozhouensis KACC 21980.</title>
        <authorList>
            <person name="Kim S."/>
            <person name="Heo J."/>
            <person name="Kwon S.-W."/>
        </authorList>
    </citation>
    <scope>NUCLEOTIDE SEQUENCE [LARGE SCALE GENOMIC DNA]</scope>
    <source>
        <strain evidence="2 3">KCTC 13234</strain>
    </source>
</reference>